<dbReference type="GO" id="GO:0043130">
    <property type="term" value="F:ubiquitin binding"/>
    <property type="evidence" value="ECO:0007669"/>
    <property type="project" value="InterPro"/>
</dbReference>
<dbReference type="SUPFAM" id="SSF48464">
    <property type="entry name" value="ENTH/VHS domain"/>
    <property type="match status" value="1"/>
</dbReference>
<comment type="caution">
    <text evidence="9">The sequence shown here is derived from an EMBL/GenBank/DDBJ whole genome shotgun (WGS) entry which is preliminary data.</text>
</comment>
<evidence type="ECO:0000256" key="1">
    <source>
        <dbReference type="ARBA" id="ARBA00006787"/>
    </source>
</evidence>
<keyword evidence="3" id="KW-0809">Transit peptide</keyword>
<sequence>METKTHAPCEAHLPICTRPISHGNPNPQPRHPALRPRPWLARLHPRPWPPVPCAPAACQPPPPQPSLKYFYFTADGRKSPDVEIPVDAPTMMHDFAVTENHAIIPDQQIVFKLQEMVLGGSPVVYDRNKTARFGVLPKRATDVSRLRWVDVPDCFCFHLWNAWEDEATGEIVVIGSCMTPADAVFNESAAGEESFRSVLSEIRLDPRTGTSSRRAVLSDADQVNLEAGMVNRQLLGRRTRYAYLAIAEPWPKVSGFAKVDLEAGTVEKFIYGDGRYGGEPCFVPHLNAPAGAAEDDGYVLCYVHDEGRGASEMLVVNARDMRAEAAVKLSGRVSYGLHGTFIASKNICSLQSGDQQEFGDGAKVEHAGQIHVCEANAGGLKVSLNGLEELVQTSDWIQVDLNLDQSLSQVGEFSVVPKFGYLCLSLPKLMNKLIGNSKRCQYKKLLLKHCSINSMAARCGYEGSVNEAIKMFNPMVHAGFIQNMWHVPAICFVAVYNELCFLQCLYLPAQLHLAVEECLFGSFRAIKDVVKALKKRIGHRNPKVQLLALSVWKAIVWQRARAEFHKRPEKHALCLMIYSSILKDSYICPLPESVVPFDVYGVEDFKIEDTNVHNPTTHKFQEDPKSDPRHCKLQHEYEITGLTNNSYFDGAHEVRHYLRKHSDLGCIVLEVAKVCRNSELSMSQLYKPIIIQSLARNGILSQARKSPNRPPADKVLDNLIYNYSPTFTGKKSKSFEEVYIFS</sequence>
<dbReference type="ExpressionAtlas" id="A0A3L6E140">
    <property type="expression patterns" value="baseline"/>
</dbReference>
<dbReference type="Gene3D" id="1.25.40.90">
    <property type="match status" value="1"/>
</dbReference>
<feature type="binding site" evidence="6">
    <location>
        <position position="93"/>
    </location>
    <ligand>
        <name>Fe cation</name>
        <dbReference type="ChEBI" id="CHEBI:24875"/>
        <note>catalytic</note>
    </ligand>
</feature>
<evidence type="ECO:0000256" key="7">
    <source>
        <dbReference type="SAM" id="MobiDB-lite"/>
    </source>
</evidence>
<dbReference type="InterPro" id="IPR029062">
    <property type="entry name" value="Class_I_gatase-like"/>
</dbReference>
<evidence type="ECO:0000313" key="9">
    <source>
        <dbReference type="EMBL" id="PWZ14023.1"/>
    </source>
</evidence>
<dbReference type="AlphaFoldDB" id="A0A3L6E140"/>
<dbReference type="GO" id="GO:0035091">
    <property type="term" value="F:phosphatidylinositol binding"/>
    <property type="evidence" value="ECO:0007669"/>
    <property type="project" value="InterPro"/>
</dbReference>
<keyword evidence="4 9" id="KW-0560">Oxidoreductase</keyword>
<dbReference type="PANTHER" id="PTHR10543">
    <property type="entry name" value="BETA-CAROTENE DIOXYGENASE"/>
    <property type="match status" value="1"/>
</dbReference>
<dbReference type="Proteomes" id="UP000251960">
    <property type="component" value="Chromosome 7"/>
</dbReference>
<feature type="domain" description="VHS" evidence="8">
    <location>
        <begin position="527"/>
        <end position="556"/>
    </location>
</feature>
<evidence type="ECO:0000256" key="5">
    <source>
        <dbReference type="ARBA" id="ARBA00023004"/>
    </source>
</evidence>
<evidence type="ECO:0000256" key="2">
    <source>
        <dbReference type="ARBA" id="ARBA00022723"/>
    </source>
</evidence>
<organism evidence="9 10">
    <name type="scientific">Zea mays</name>
    <name type="common">Maize</name>
    <dbReference type="NCBI Taxonomy" id="4577"/>
    <lineage>
        <taxon>Eukaryota</taxon>
        <taxon>Viridiplantae</taxon>
        <taxon>Streptophyta</taxon>
        <taxon>Embryophyta</taxon>
        <taxon>Tracheophyta</taxon>
        <taxon>Spermatophyta</taxon>
        <taxon>Magnoliopsida</taxon>
        <taxon>Liliopsida</taxon>
        <taxon>Poales</taxon>
        <taxon>Poaceae</taxon>
        <taxon>PACMAD clade</taxon>
        <taxon>Panicoideae</taxon>
        <taxon>Andropogonodae</taxon>
        <taxon>Andropogoneae</taxon>
        <taxon>Tripsacinae</taxon>
        <taxon>Zea</taxon>
    </lineage>
</organism>
<protein>
    <submittedName>
        <fullName evidence="9">9-cis-epoxycarotenoid dioxygenase 1, chloroplastic</fullName>
    </submittedName>
</protein>
<dbReference type="InterPro" id="IPR008942">
    <property type="entry name" value="ENTH_VHS"/>
</dbReference>
<evidence type="ECO:0000256" key="3">
    <source>
        <dbReference type="ARBA" id="ARBA00022946"/>
    </source>
</evidence>
<dbReference type="InterPro" id="IPR004294">
    <property type="entry name" value="Carotenoid_Oase"/>
</dbReference>
<dbReference type="InterPro" id="IPR002014">
    <property type="entry name" value="VHS_dom"/>
</dbReference>
<dbReference type="GO" id="GO:0016702">
    <property type="term" value="F:oxidoreductase activity, acting on single donors with incorporation of molecular oxygen, incorporation of two atoms of oxygen"/>
    <property type="evidence" value="ECO:0007669"/>
    <property type="project" value="InterPro"/>
</dbReference>
<dbReference type="PROSITE" id="PS50179">
    <property type="entry name" value="VHS"/>
    <property type="match status" value="1"/>
</dbReference>
<comment type="cofactor">
    <cofactor evidence="6">
        <name>Fe(2+)</name>
        <dbReference type="ChEBI" id="CHEBI:29033"/>
    </cofactor>
    <text evidence="6">Binds 1 Fe(2+) ion per subunit.</text>
</comment>
<gene>
    <name evidence="9" type="primary">VP14_2</name>
    <name evidence="9" type="ORF">Zm00014a_023908</name>
</gene>
<evidence type="ECO:0000313" key="10">
    <source>
        <dbReference type="Proteomes" id="UP000251960"/>
    </source>
</evidence>
<dbReference type="PANTHER" id="PTHR10543:SF97">
    <property type="entry name" value="9-CIS-EPOXYCAROTENOID DIOXYGENASE NCED4, CHLOROPLASTIC"/>
    <property type="match status" value="1"/>
</dbReference>
<name>A0A3L6E140_MAIZE</name>
<dbReference type="Pfam" id="PF03055">
    <property type="entry name" value="RPE65"/>
    <property type="match status" value="1"/>
</dbReference>
<evidence type="ECO:0000259" key="8">
    <source>
        <dbReference type="PROSITE" id="PS50179"/>
    </source>
</evidence>
<dbReference type="GO" id="GO:0046872">
    <property type="term" value="F:metal ion binding"/>
    <property type="evidence" value="ECO:0007669"/>
    <property type="project" value="UniProtKB-KW"/>
</dbReference>
<keyword evidence="4 9" id="KW-0223">Dioxygenase</keyword>
<evidence type="ECO:0000256" key="6">
    <source>
        <dbReference type="PIRSR" id="PIRSR604294-1"/>
    </source>
</evidence>
<comment type="similarity">
    <text evidence="1">Belongs to the carotenoid oxygenase family.</text>
</comment>
<feature type="binding site" evidence="6">
    <location>
        <position position="338"/>
    </location>
    <ligand>
        <name>Fe cation</name>
        <dbReference type="ChEBI" id="CHEBI:24875"/>
        <note>catalytic</note>
    </ligand>
</feature>
<reference evidence="9 10" key="1">
    <citation type="journal article" date="2018" name="Nat. Genet.">
        <title>Extensive intraspecific gene order and gene structural variations between Mo17 and other maize genomes.</title>
        <authorList>
            <person name="Sun S."/>
            <person name="Zhou Y."/>
            <person name="Chen J."/>
            <person name="Shi J."/>
            <person name="Zhao H."/>
            <person name="Zhao H."/>
            <person name="Song W."/>
            <person name="Zhang M."/>
            <person name="Cui Y."/>
            <person name="Dong X."/>
            <person name="Liu H."/>
            <person name="Ma X."/>
            <person name="Jiao Y."/>
            <person name="Wang B."/>
            <person name="Wei X."/>
            <person name="Stein J.C."/>
            <person name="Glaubitz J.C."/>
            <person name="Lu F."/>
            <person name="Yu G."/>
            <person name="Liang C."/>
            <person name="Fengler K."/>
            <person name="Li B."/>
            <person name="Rafalski A."/>
            <person name="Schnable P.S."/>
            <person name="Ware D.H."/>
            <person name="Buckler E.S."/>
            <person name="Lai J."/>
        </authorList>
    </citation>
    <scope>NUCLEOTIDE SEQUENCE [LARGE SCALE GENOMIC DNA]</scope>
    <source>
        <strain evidence="10">cv. Missouri 17</strain>
        <tissue evidence="9">Seedling</tissue>
    </source>
</reference>
<keyword evidence="5 6" id="KW-0408">Iron</keyword>
<dbReference type="EMBL" id="NCVQ01000008">
    <property type="protein sequence ID" value="PWZ14023.1"/>
    <property type="molecule type" value="Genomic_DNA"/>
</dbReference>
<evidence type="ECO:0000256" key="4">
    <source>
        <dbReference type="ARBA" id="ARBA00022964"/>
    </source>
</evidence>
<dbReference type="Gene3D" id="3.40.50.880">
    <property type="match status" value="1"/>
</dbReference>
<feature type="region of interest" description="Disordered" evidence="7">
    <location>
        <begin position="15"/>
        <end position="35"/>
    </location>
</feature>
<keyword evidence="2 6" id="KW-0479">Metal-binding</keyword>
<accession>A0A3L6E140</accession>
<proteinExistence type="inferred from homology"/>
<feature type="binding site" evidence="6">
    <location>
        <position position="158"/>
    </location>
    <ligand>
        <name>Fe cation</name>
        <dbReference type="ChEBI" id="CHEBI:24875"/>
        <note>catalytic</note>
    </ligand>
</feature>